<evidence type="ECO:0000313" key="3">
    <source>
        <dbReference type="Proteomes" id="UP000662703"/>
    </source>
</evidence>
<dbReference type="Gene3D" id="3.40.50.720">
    <property type="entry name" value="NAD(P)-binding Rossmann-like Domain"/>
    <property type="match status" value="1"/>
</dbReference>
<dbReference type="EMBL" id="ARXX01000008">
    <property type="protein sequence ID" value="MBF5055510.1"/>
    <property type="molecule type" value="Genomic_DNA"/>
</dbReference>
<dbReference type="InterPro" id="IPR036291">
    <property type="entry name" value="NAD(P)-bd_dom_sf"/>
</dbReference>
<protein>
    <submittedName>
        <fullName evidence="2">Alcohol dehydrogenase</fullName>
    </submittedName>
</protein>
<dbReference type="InterPro" id="IPR014188">
    <property type="entry name" value="Acrylyl-CoA_reductase_AcuI"/>
</dbReference>
<dbReference type="Pfam" id="PF08240">
    <property type="entry name" value="ADH_N"/>
    <property type="match status" value="1"/>
</dbReference>
<sequence length="330" mass="34596">MGFKALITEKTDDGYRSHVGERELTDLPEGEVLVRVAWSSLNFKDALSASGNKGVTRSFPHTPGIDAVGVVEEAGAGPFSPGDAVICTGYDLGMNTAGGYGDYIRVPAEWLAPLPADLSPRDAMLLGTAGLTAALCVEALLDTGLQPEQGEVLVTGATGGVGSTAVSILSRLGFTVVAVTGKADAHDWLRELGAADILDRDALLEGLDKPLLKPRWAGVVDCVGGDALVSALKGLKYGCSAACCGLAGSPKLENATVFPFILRGVNLLGVDSVELPCEVKQQMWQLLASDWRPELAKLEAAEVTRDQLPDWFGRILKGGVRGRVVVKVAD</sequence>
<dbReference type="InterPro" id="IPR013154">
    <property type="entry name" value="ADH-like_N"/>
</dbReference>
<dbReference type="SUPFAM" id="SSF51735">
    <property type="entry name" value="NAD(P)-binding Rossmann-fold domains"/>
    <property type="match status" value="1"/>
</dbReference>
<feature type="domain" description="Enoyl reductase (ER)" evidence="1">
    <location>
        <begin position="16"/>
        <end position="326"/>
    </location>
</feature>
<dbReference type="PANTHER" id="PTHR43677:SF1">
    <property type="entry name" value="ACRYLYL-COA REDUCTASE ACUI-RELATED"/>
    <property type="match status" value="1"/>
</dbReference>
<name>A0ABS0AQG8_9GAMM</name>
<gene>
    <name evidence="2" type="ORF">Y5W_00804</name>
</gene>
<evidence type="ECO:0000313" key="2">
    <source>
        <dbReference type="EMBL" id="MBF5055510.1"/>
    </source>
</evidence>
<dbReference type="Proteomes" id="UP000662703">
    <property type="component" value="Unassembled WGS sequence"/>
</dbReference>
<comment type="caution">
    <text evidence="2">The sequence shown here is derived from an EMBL/GenBank/DDBJ whole genome shotgun (WGS) entry which is preliminary data.</text>
</comment>
<dbReference type="InterPro" id="IPR011032">
    <property type="entry name" value="GroES-like_sf"/>
</dbReference>
<dbReference type="SMART" id="SM00829">
    <property type="entry name" value="PKS_ER"/>
    <property type="match status" value="1"/>
</dbReference>
<dbReference type="SUPFAM" id="SSF50129">
    <property type="entry name" value="GroES-like"/>
    <property type="match status" value="1"/>
</dbReference>
<dbReference type="InterPro" id="IPR051397">
    <property type="entry name" value="Zn-ADH-like_protein"/>
</dbReference>
<dbReference type="InterPro" id="IPR013149">
    <property type="entry name" value="ADH-like_C"/>
</dbReference>
<dbReference type="RefSeq" id="WP_161385665.1">
    <property type="nucleotide sequence ID" value="NZ_ARXX01000008.1"/>
</dbReference>
<dbReference type="CDD" id="cd05280">
    <property type="entry name" value="MDR_yhdh_yhfp"/>
    <property type="match status" value="1"/>
</dbReference>
<reference evidence="2 3" key="1">
    <citation type="submission" date="2012-09" db="EMBL/GenBank/DDBJ databases">
        <title>Genome Sequence of alkane-degrading Bacterium Alcanivorax sp. 521-1.</title>
        <authorList>
            <person name="Lai Q."/>
            <person name="Shao Z."/>
        </authorList>
    </citation>
    <scope>NUCLEOTIDE SEQUENCE [LARGE SCALE GENOMIC DNA]</scope>
    <source>
        <strain evidence="2 3">521-1</strain>
    </source>
</reference>
<proteinExistence type="predicted"/>
<accession>A0ABS0AQG8</accession>
<dbReference type="Gene3D" id="3.90.180.10">
    <property type="entry name" value="Medium-chain alcohol dehydrogenases, catalytic domain"/>
    <property type="match status" value="1"/>
</dbReference>
<dbReference type="NCBIfam" id="TIGR02823">
    <property type="entry name" value="oxido_YhdH"/>
    <property type="match status" value="1"/>
</dbReference>
<dbReference type="InterPro" id="IPR020843">
    <property type="entry name" value="ER"/>
</dbReference>
<dbReference type="Pfam" id="PF00107">
    <property type="entry name" value="ADH_zinc_N"/>
    <property type="match status" value="1"/>
</dbReference>
<keyword evidence="3" id="KW-1185">Reference proteome</keyword>
<dbReference type="PANTHER" id="PTHR43677">
    <property type="entry name" value="SHORT-CHAIN DEHYDROGENASE/REDUCTASE"/>
    <property type="match status" value="1"/>
</dbReference>
<evidence type="ECO:0000259" key="1">
    <source>
        <dbReference type="SMART" id="SM00829"/>
    </source>
</evidence>
<organism evidence="2 3">
    <name type="scientific">Alloalcanivorax profundimaris</name>
    <dbReference type="NCBI Taxonomy" id="2735259"/>
    <lineage>
        <taxon>Bacteria</taxon>
        <taxon>Pseudomonadati</taxon>
        <taxon>Pseudomonadota</taxon>
        <taxon>Gammaproteobacteria</taxon>
        <taxon>Oceanospirillales</taxon>
        <taxon>Alcanivoracaceae</taxon>
        <taxon>Alloalcanivorax</taxon>
    </lineage>
</organism>